<dbReference type="STRING" id="115433.SAMN05421835_110100"/>
<evidence type="ECO:0000256" key="1">
    <source>
        <dbReference type="ARBA" id="ARBA00004141"/>
    </source>
</evidence>
<evidence type="ECO:0000256" key="5">
    <source>
        <dbReference type="SAM" id="Phobius"/>
    </source>
</evidence>
<keyword evidence="8" id="KW-1185">Reference proteome</keyword>
<dbReference type="Pfam" id="PF01061">
    <property type="entry name" value="ABC2_membrane"/>
    <property type="match status" value="1"/>
</dbReference>
<feature type="transmembrane region" description="Helical" evidence="5">
    <location>
        <begin position="237"/>
        <end position="258"/>
    </location>
</feature>
<sequence length="531" mass="55210">MNSLTGTRQLVRLALRRDRVVVPIWVVLLGILPPVMASTYEQFYPDAADRATLTAGTAANPSIALLYGPAFDLSTAGGFTAWRLGVFLALFVALGCVFTVVRHTRQEEDTGRQELLSSGVTGRYAALTAALLVSGAAALVTGLIAMATLLAAGQPAAGSIAFGLGVTLAGWVFSGVAAVCAQLVEYSRTANGLASAVLGVAFLLRGVGDSASGMRWLSWLSPLGWTSQLRPFAGERWAVALLPLAAAVLLTGLAYWLLPRRDVGLSIFPSRLGPATAAPGLRSPFALAWRLQRGMLTGWVVGFAVAGVLFGSLANGIGGLVGDSAQVRQIFERMGGASALVDAYLASIAGIFGMVAALYAVQANLRMRTEETAVRLEPLLATRVRRLRWAASHLVFSLLGSALLLAVGGTAAGVAHGLRAGDVGTHIPPVLGATFAQLPAVWVVAGISVLLFGFAPKLATASWSVASLSLAIALYGPVLRLPQAVLDVSPFTHVPKLPNAALTATPLLWLTGIALVALIVGLRGFRQRDIG</sequence>
<dbReference type="AlphaFoldDB" id="A0A1I3V2D2"/>
<proteinExistence type="predicted"/>
<dbReference type="RefSeq" id="WP_091509104.1">
    <property type="nucleotide sequence ID" value="NZ_CBDQZW010000014.1"/>
</dbReference>
<evidence type="ECO:0000256" key="4">
    <source>
        <dbReference type="ARBA" id="ARBA00023136"/>
    </source>
</evidence>
<feature type="transmembrane region" description="Helical" evidence="5">
    <location>
        <begin position="20"/>
        <end position="40"/>
    </location>
</feature>
<feature type="transmembrane region" description="Helical" evidence="5">
    <location>
        <begin position="156"/>
        <end position="181"/>
    </location>
</feature>
<comment type="subcellular location">
    <subcellularLocation>
        <location evidence="1">Membrane</location>
        <topology evidence="1">Multi-pass membrane protein</topology>
    </subcellularLocation>
</comment>
<evidence type="ECO:0000256" key="3">
    <source>
        <dbReference type="ARBA" id="ARBA00022989"/>
    </source>
</evidence>
<evidence type="ECO:0000313" key="8">
    <source>
        <dbReference type="Proteomes" id="UP000199025"/>
    </source>
</evidence>
<accession>A0A1I3V2D2</accession>
<evidence type="ECO:0000313" key="7">
    <source>
        <dbReference type="EMBL" id="SFJ89395.1"/>
    </source>
</evidence>
<feature type="transmembrane region" description="Helical" evidence="5">
    <location>
        <begin position="193"/>
        <end position="217"/>
    </location>
</feature>
<organism evidence="7 8">
    <name type="scientific">Amycolatopsis sacchari</name>
    <dbReference type="NCBI Taxonomy" id="115433"/>
    <lineage>
        <taxon>Bacteria</taxon>
        <taxon>Bacillati</taxon>
        <taxon>Actinomycetota</taxon>
        <taxon>Actinomycetes</taxon>
        <taxon>Pseudonocardiales</taxon>
        <taxon>Pseudonocardiaceae</taxon>
        <taxon>Amycolatopsis</taxon>
    </lineage>
</organism>
<keyword evidence="2 5" id="KW-0812">Transmembrane</keyword>
<dbReference type="EMBL" id="FORP01000010">
    <property type="protein sequence ID" value="SFJ89395.1"/>
    <property type="molecule type" value="Genomic_DNA"/>
</dbReference>
<feature type="transmembrane region" description="Helical" evidence="5">
    <location>
        <begin position="500"/>
        <end position="522"/>
    </location>
</feature>
<feature type="domain" description="ABC-2 type transporter transmembrane" evidence="6">
    <location>
        <begin position="63"/>
        <end position="226"/>
    </location>
</feature>
<dbReference type="Proteomes" id="UP000199025">
    <property type="component" value="Unassembled WGS sequence"/>
</dbReference>
<dbReference type="OrthoDB" id="2014935at2"/>
<reference evidence="7 8" key="1">
    <citation type="submission" date="2016-10" db="EMBL/GenBank/DDBJ databases">
        <authorList>
            <person name="de Groot N.N."/>
        </authorList>
    </citation>
    <scope>NUCLEOTIDE SEQUENCE [LARGE SCALE GENOMIC DNA]</scope>
    <source>
        <strain evidence="7 8">DSM 44468</strain>
    </source>
</reference>
<feature type="transmembrane region" description="Helical" evidence="5">
    <location>
        <begin position="435"/>
        <end position="454"/>
    </location>
</feature>
<feature type="transmembrane region" description="Helical" evidence="5">
    <location>
        <begin position="341"/>
        <end position="361"/>
    </location>
</feature>
<keyword evidence="3 5" id="KW-1133">Transmembrane helix</keyword>
<evidence type="ECO:0000256" key="2">
    <source>
        <dbReference type="ARBA" id="ARBA00022692"/>
    </source>
</evidence>
<evidence type="ECO:0000259" key="6">
    <source>
        <dbReference type="Pfam" id="PF01061"/>
    </source>
</evidence>
<keyword evidence="4 5" id="KW-0472">Membrane</keyword>
<feature type="transmembrane region" description="Helical" evidence="5">
    <location>
        <begin position="299"/>
        <end position="321"/>
    </location>
</feature>
<feature type="transmembrane region" description="Helical" evidence="5">
    <location>
        <begin position="393"/>
        <end position="415"/>
    </location>
</feature>
<name>A0A1I3V2D2_9PSEU</name>
<dbReference type="InterPro" id="IPR013525">
    <property type="entry name" value="ABC2_TM"/>
</dbReference>
<gene>
    <name evidence="7" type="ORF">SAMN05421835_110100</name>
</gene>
<protein>
    <submittedName>
        <fullName evidence="7">ABC-2 type transport system permease protein</fullName>
    </submittedName>
</protein>
<feature type="transmembrane region" description="Helical" evidence="5">
    <location>
        <begin position="81"/>
        <end position="103"/>
    </location>
</feature>
<dbReference type="GO" id="GO:0016020">
    <property type="term" value="C:membrane"/>
    <property type="evidence" value="ECO:0007669"/>
    <property type="project" value="UniProtKB-SubCell"/>
</dbReference>
<dbReference type="GO" id="GO:0140359">
    <property type="term" value="F:ABC-type transporter activity"/>
    <property type="evidence" value="ECO:0007669"/>
    <property type="project" value="InterPro"/>
</dbReference>
<feature type="transmembrane region" description="Helical" evidence="5">
    <location>
        <begin position="124"/>
        <end position="150"/>
    </location>
</feature>
<feature type="transmembrane region" description="Helical" evidence="5">
    <location>
        <begin position="461"/>
        <end position="480"/>
    </location>
</feature>